<dbReference type="VEuPathDB" id="TrichDB:TVAG_168490"/>
<dbReference type="AlphaFoldDB" id="A2F2F2"/>
<evidence type="ECO:0000313" key="2">
    <source>
        <dbReference type="Proteomes" id="UP000001542"/>
    </source>
</evidence>
<reference evidence="1" key="1">
    <citation type="submission" date="2006-10" db="EMBL/GenBank/DDBJ databases">
        <authorList>
            <person name="Amadeo P."/>
            <person name="Zhao Q."/>
            <person name="Wortman J."/>
            <person name="Fraser-Liggett C."/>
            <person name="Carlton J."/>
        </authorList>
    </citation>
    <scope>NUCLEOTIDE SEQUENCE</scope>
    <source>
        <strain evidence="1">G3</strain>
    </source>
</reference>
<dbReference type="VEuPathDB" id="TrichDB:TVAGG3_0253010"/>
<reference evidence="1" key="2">
    <citation type="journal article" date="2007" name="Science">
        <title>Draft genome sequence of the sexually transmitted pathogen Trichomonas vaginalis.</title>
        <authorList>
            <person name="Carlton J.M."/>
            <person name="Hirt R.P."/>
            <person name="Silva J.C."/>
            <person name="Delcher A.L."/>
            <person name="Schatz M."/>
            <person name="Zhao Q."/>
            <person name="Wortman J.R."/>
            <person name="Bidwell S.L."/>
            <person name="Alsmark U.C.M."/>
            <person name="Besteiro S."/>
            <person name="Sicheritz-Ponten T."/>
            <person name="Noel C.J."/>
            <person name="Dacks J.B."/>
            <person name="Foster P.G."/>
            <person name="Simillion C."/>
            <person name="Van de Peer Y."/>
            <person name="Miranda-Saavedra D."/>
            <person name="Barton G.J."/>
            <person name="Westrop G.D."/>
            <person name="Mueller S."/>
            <person name="Dessi D."/>
            <person name="Fiori P.L."/>
            <person name="Ren Q."/>
            <person name="Paulsen I."/>
            <person name="Zhang H."/>
            <person name="Bastida-Corcuera F.D."/>
            <person name="Simoes-Barbosa A."/>
            <person name="Brown M.T."/>
            <person name="Hayes R.D."/>
            <person name="Mukherjee M."/>
            <person name="Okumura C.Y."/>
            <person name="Schneider R."/>
            <person name="Smith A.J."/>
            <person name="Vanacova S."/>
            <person name="Villalvazo M."/>
            <person name="Haas B.J."/>
            <person name="Pertea M."/>
            <person name="Feldblyum T.V."/>
            <person name="Utterback T.R."/>
            <person name="Shu C.L."/>
            <person name="Osoegawa K."/>
            <person name="de Jong P.J."/>
            <person name="Hrdy I."/>
            <person name="Horvathova L."/>
            <person name="Zubacova Z."/>
            <person name="Dolezal P."/>
            <person name="Malik S.B."/>
            <person name="Logsdon J.M. Jr."/>
            <person name="Henze K."/>
            <person name="Gupta A."/>
            <person name="Wang C.C."/>
            <person name="Dunne R.L."/>
            <person name="Upcroft J.A."/>
            <person name="Upcroft P."/>
            <person name="White O."/>
            <person name="Salzberg S.L."/>
            <person name="Tang P."/>
            <person name="Chiu C.-H."/>
            <person name="Lee Y.-S."/>
            <person name="Embley T.M."/>
            <person name="Coombs G.H."/>
            <person name="Mottram J.C."/>
            <person name="Tachezy J."/>
            <person name="Fraser-Liggett C.M."/>
            <person name="Johnson P.J."/>
        </authorList>
    </citation>
    <scope>NUCLEOTIDE SEQUENCE [LARGE SCALE GENOMIC DNA]</scope>
    <source>
        <strain evidence="1">G3</strain>
    </source>
</reference>
<name>A2F2F2_TRIV3</name>
<protein>
    <submittedName>
        <fullName evidence="1">Uncharacterized protein</fullName>
    </submittedName>
</protein>
<sequence>MLPLFIGHITGFTLPSFSAKFCIADDASKSSCPSDYTVKSPDTTEISSITSLSLYIVSNPTSEITISFTTVLSVEGLPSQTLKKITVIPSSSILTAITQGISAVTSSVALKNIDFNYKGNLISASLDLQGAIKLGDFSITTRSFTIGDNVKQLLSDVTVKLFSVSLGETAVLTFNEDLKKTLSVGVKKIIVSAENITNKLTLISSIPLLTKVKTIQEKGTLIIKRFGNPSLSEILKLDVETNGGVIEFANQKWKQVEGFLSSLIDNFNFINIIQKKATEIKISGRNIPVNIKNAGTEALNIIVNTSSAGIQGLIQIKNAADKIVGEGFSKFELAVGKFETTIDNFNLDSKIALSLPSDFQSTVSGFLSKVEKLVNKLEAKITTLTQETLNLASDALLNLQMKFDGGELKSGLIDVTKSLQLPDVGKVLLNIDAAIDSNSDFQKIKELITTPRKLFCSKVPFNCSSFKLNVNGGDLPLPELDLVCETEESTGKQCVSA</sequence>
<dbReference type="KEGG" id="tva:4758741"/>
<organism evidence="1 2">
    <name type="scientific">Trichomonas vaginalis (strain ATCC PRA-98 / G3)</name>
    <dbReference type="NCBI Taxonomy" id="412133"/>
    <lineage>
        <taxon>Eukaryota</taxon>
        <taxon>Metamonada</taxon>
        <taxon>Parabasalia</taxon>
        <taxon>Trichomonadida</taxon>
        <taxon>Trichomonadidae</taxon>
        <taxon>Trichomonas</taxon>
    </lineage>
</organism>
<dbReference type="RefSeq" id="XP_001313847.1">
    <property type="nucleotide sequence ID" value="XM_001313846.1"/>
</dbReference>
<keyword evidence="2" id="KW-1185">Reference proteome</keyword>
<dbReference type="Proteomes" id="UP000001542">
    <property type="component" value="Unassembled WGS sequence"/>
</dbReference>
<dbReference type="InParanoid" id="A2F2F2"/>
<dbReference type="EMBL" id="DS113585">
    <property type="protein sequence ID" value="EAY00918.1"/>
    <property type="molecule type" value="Genomic_DNA"/>
</dbReference>
<evidence type="ECO:0000313" key="1">
    <source>
        <dbReference type="EMBL" id="EAY00918.1"/>
    </source>
</evidence>
<dbReference type="OrthoDB" id="10612750at2759"/>
<gene>
    <name evidence="1" type="ORF">TVAG_168490</name>
</gene>
<accession>A2F2F2</accession>
<proteinExistence type="predicted"/>